<accession>A0A370I8A5</accession>
<keyword evidence="1" id="KW-0812">Transmembrane</keyword>
<feature type="transmembrane region" description="Helical" evidence="1">
    <location>
        <begin position="131"/>
        <end position="156"/>
    </location>
</feature>
<reference evidence="3 4" key="1">
    <citation type="submission" date="2018-07" db="EMBL/GenBank/DDBJ databases">
        <title>Genomic Encyclopedia of Type Strains, Phase IV (KMG-IV): sequencing the most valuable type-strain genomes for metagenomic binning, comparative biology and taxonomic classification.</title>
        <authorList>
            <person name="Goeker M."/>
        </authorList>
    </citation>
    <scope>NUCLEOTIDE SEQUENCE [LARGE SCALE GENOMIC DNA]</scope>
    <source>
        <strain evidence="3 4">DSM 44290</strain>
    </source>
</reference>
<gene>
    <name evidence="3" type="ORF">DFR76_106476</name>
</gene>
<dbReference type="GO" id="GO:0008610">
    <property type="term" value="P:lipid biosynthetic process"/>
    <property type="evidence" value="ECO:0007669"/>
    <property type="project" value="InterPro"/>
</dbReference>
<organism evidence="3 4">
    <name type="scientific">Nocardia pseudobrasiliensis</name>
    <dbReference type="NCBI Taxonomy" id="45979"/>
    <lineage>
        <taxon>Bacteria</taxon>
        <taxon>Bacillati</taxon>
        <taxon>Actinomycetota</taxon>
        <taxon>Actinomycetes</taxon>
        <taxon>Mycobacteriales</taxon>
        <taxon>Nocardiaceae</taxon>
        <taxon>Nocardia</taxon>
    </lineage>
</organism>
<evidence type="ECO:0000256" key="1">
    <source>
        <dbReference type="SAM" id="Phobius"/>
    </source>
</evidence>
<evidence type="ECO:0000313" key="4">
    <source>
        <dbReference type="Proteomes" id="UP000254869"/>
    </source>
</evidence>
<dbReference type="GO" id="GO:0005506">
    <property type="term" value="F:iron ion binding"/>
    <property type="evidence" value="ECO:0007669"/>
    <property type="project" value="InterPro"/>
</dbReference>
<name>A0A370I8A5_9NOCA</name>
<dbReference type="InterPro" id="IPR006694">
    <property type="entry name" value="Fatty_acid_hydroxylase"/>
</dbReference>
<dbReference type="Pfam" id="PF04116">
    <property type="entry name" value="FA_hydroxylase"/>
    <property type="match status" value="1"/>
</dbReference>
<keyword evidence="4" id="KW-1185">Reference proteome</keyword>
<evidence type="ECO:0000313" key="3">
    <source>
        <dbReference type="EMBL" id="RDI65604.1"/>
    </source>
</evidence>
<comment type="caution">
    <text evidence="3">The sequence shown here is derived from an EMBL/GenBank/DDBJ whole genome shotgun (WGS) entry which is preliminary data.</text>
</comment>
<feature type="transmembrane region" description="Helical" evidence="1">
    <location>
        <begin position="162"/>
        <end position="183"/>
    </location>
</feature>
<feature type="transmembrane region" description="Helical" evidence="1">
    <location>
        <begin position="83"/>
        <end position="103"/>
    </location>
</feature>
<dbReference type="RefSeq" id="WP_082875714.1">
    <property type="nucleotide sequence ID" value="NZ_QQBC01000006.1"/>
</dbReference>
<dbReference type="STRING" id="1210086.GCA_001613105_01965"/>
<feature type="transmembrane region" description="Helical" evidence="1">
    <location>
        <begin position="55"/>
        <end position="71"/>
    </location>
</feature>
<dbReference type="Proteomes" id="UP000254869">
    <property type="component" value="Unassembled WGS sequence"/>
</dbReference>
<dbReference type="AlphaFoldDB" id="A0A370I8A5"/>
<dbReference type="GO" id="GO:0016491">
    <property type="term" value="F:oxidoreductase activity"/>
    <property type="evidence" value="ECO:0007669"/>
    <property type="project" value="InterPro"/>
</dbReference>
<keyword evidence="1" id="KW-0472">Membrane</keyword>
<protein>
    <submittedName>
        <fullName evidence="3">Fatty acid hydroxylase family protein</fullName>
    </submittedName>
</protein>
<proteinExistence type="predicted"/>
<dbReference type="EMBL" id="QQBC01000006">
    <property type="protein sequence ID" value="RDI65604.1"/>
    <property type="molecule type" value="Genomic_DNA"/>
</dbReference>
<feature type="domain" description="Fatty acid hydroxylase" evidence="2">
    <location>
        <begin position="83"/>
        <end position="227"/>
    </location>
</feature>
<sequence>MNISARVRAHRDQEAQSARTARARLADAEAAEYGRRARLSLGGAFAVFARRPSPWSIAALLAGALTARLVVGDWQPTDALVPVLMLALFPFAEWVIHVCVLHWRPRRLGPVTIDSLLARKHREHHADPRDVPLVFIPWQTLLWLLPALVLIGLLAFPRPGLGLTFLVVLGVLGLNYEWTHYLIHTDYQPRSRLFKAVRRNHRLHHFKNEHFWFTVTTSGTADRFLRTCPDPAGVTASPTVKALHAQGIG</sequence>
<keyword evidence="1" id="KW-1133">Transmembrane helix</keyword>
<evidence type="ECO:0000259" key="2">
    <source>
        <dbReference type="Pfam" id="PF04116"/>
    </source>
</evidence>